<feature type="non-terminal residue" evidence="1">
    <location>
        <position position="123"/>
    </location>
</feature>
<evidence type="ECO:0000313" key="1">
    <source>
        <dbReference type="EMBL" id="KAJ8877750.1"/>
    </source>
</evidence>
<sequence length="123" mass="14782">MLLKICHRSSIFLRYSAYKTFIVRYIYITKSWEHISSYYEKLEWLTIDDRRKLHTLILKSDGPKYLADRFQSLNVNHNPHTRSCETSKLIILYHKSNLFSQSFTVSSARIWNDLPSNLKYYPN</sequence>
<gene>
    <name evidence="1" type="ORF">PR048_022205</name>
</gene>
<proteinExistence type="predicted"/>
<comment type="caution">
    <text evidence="1">The sequence shown here is derived from an EMBL/GenBank/DDBJ whole genome shotgun (WGS) entry which is preliminary data.</text>
</comment>
<protein>
    <submittedName>
        <fullName evidence="1">Uncharacterized protein</fullName>
    </submittedName>
</protein>
<name>A0ABQ9H0G9_9NEOP</name>
<accession>A0ABQ9H0G9</accession>
<organism evidence="1 2">
    <name type="scientific">Dryococelus australis</name>
    <dbReference type="NCBI Taxonomy" id="614101"/>
    <lineage>
        <taxon>Eukaryota</taxon>
        <taxon>Metazoa</taxon>
        <taxon>Ecdysozoa</taxon>
        <taxon>Arthropoda</taxon>
        <taxon>Hexapoda</taxon>
        <taxon>Insecta</taxon>
        <taxon>Pterygota</taxon>
        <taxon>Neoptera</taxon>
        <taxon>Polyneoptera</taxon>
        <taxon>Phasmatodea</taxon>
        <taxon>Verophasmatodea</taxon>
        <taxon>Anareolatae</taxon>
        <taxon>Phasmatidae</taxon>
        <taxon>Eurycanthinae</taxon>
        <taxon>Dryococelus</taxon>
    </lineage>
</organism>
<dbReference type="EMBL" id="JARBHB010000008">
    <property type="protein sequence ID" value="KAJ8877750.1"/>
    <property type="molecule type" value="Genomic_DNA"/>
</dbReference>
<evidence type="ECO:0000313" key="2">
    <source>
        <dbReference type="Proteomes" id="UP001159363"/>
    </source>
</evidence>
<keyword evidence="2" id="KW-1185">Reference proteome</keyword>
<reference evidence="1 2" key="1">
    <citation type="submission" date="2023-02" db="EMBL/GenBank/DDBJ databases">
        <title>LHISI_Scaffold_Assembly.</title>
        <authorList>
            <person name="Stuart O.P."/>
            <person name="Cleave R."/>
            <person name="Magrath M.J.L."/>
            <person name="Mikheyev A.S."/>
        </authorList>
    </citation>
    <scope>NUCLEOTIDE SEQUENCE [LARGE SCALE GENOMIC DNA]</scope>
    <source>
        <strain evidence="1">Daus_M_001</strain>
        <tissue evidence="1">Leg muscle</tissue>
    </source>
</reference>
<dbReference type="Proteomes" id="UP001159363">
    <property type="component" value="Chromosome 7"/>
</dbReference>